<proteinExistence type="predicted"/>
<dbReference type="EMBL" id="JADWDJ010000018">
    <property type="protein sequence ID" value="KAG5266589.1"/>
    <property type="molecule type" value="Genomic_DNA"/>
</dbReference>
<keyword evidence="3" id="KW-1185">Reference proteome</keyword>
<dbReference type="AlphaFoldDB" id="A0AAV6FVR4"/>
<sequence length="91" mass="9886">MTLRLRSLFPQPAMARRKEMGLAWTAMVAQSPCPYPPSTRHEHRDYPARSCQTPHPPSPPATSAWSKTPSDSPSTDSSGAAQVTLIGRDGL</sequence>
<evidence type="ECO:0000256" key="1">
    <source>
        <dbReference type="SAM" id="MobiDB-lite"/>
    </source>
</evidence>
<gene>
    <name evidence="2" type="ORF">AALO_G00233820</name>
</gene>
<dbReference type="Proteomes" id="UP000823561">
    <property type="component" value="Chromosome 18"/>
</dbReference>
<protein>
    <submittedName>
        <fullName evidence="2">Uncharacterized protein</fullName>
    </submittedName>
</protein>
<evidence type="ECO:0000313" key="2">
    <source>
        <dbReference type="EMBL" id="KAG5266589.1"/>
    </source>
</evidence>
<accession>A0AAV6FVR4</accession>
<comment type="caution">
    <text evidence="2">The sequence shown here is derived from an EMBL/GenBank/DDBJ whole genome shotgun (WGS) entry which is preliminary data.</text>
</comment>
<name>A0AAV6FVR4_9TELE</name>
<evidence type="ECO:0000313" key="3">
    <source>
        <dbReference type="Proteomes" id="UP000823561"/>
    </source>
</evidence>
<feature type="compositionally biased region" description="Low complexity" evidence="1">
    <location>
        <begin position="61"/>
        <end position="78"/>
    </location>
</feature>
<feature type="region of interest" description="Disordered" evidence="1">
    <location>
        <begin position="32"/>
        <end position="91"/>
    </location>
</feature>
<organism evidence="2 3">
    <name type="scientific">Alosa alosa</name>
    <name type="common">allis shad</name>
    <dbReference type="NCBI Taxonomy" id="278164"/>
    <lineage>
        <taxon>Eukaryota</taxon>
        <taxon>Metazoa</taxon>
        <taxon>Chordata</taxon>
        <taxon>Craniata</taxon>
        <taxon>Vertebrata</taxon>
        <taxon>Euteleostomi</taxon>
        <taxon>Actinopterygii</taxon>
        <taxon>Neopterygii</taxon>
        <taxon>Teleostei</taxon>
        <taxon>Clupei</taxon>
        <taxon>Clupeiformes</taxon>
        <taxon>Clupeoidei</taxon>
        <taxon>Clupeidae</taxon>
        <taxon>Alosa</taxon>
    </lineage>
</organism>
<reference evidence="2" key="1">
    <citation type="submission" date="2020-10" db="EMBL/GenBank/DDBJ databases">
        <title>Chromosome-scale genome assembly of the Allis shad, Alosa alosa.</title>
        <authorList>
            <person name="Margot Z."/>
            <person name="Christophe K."/>
            <person name="Cabau C."/>
            <person name="Louis A."/>
            <person name="Berthelot C."/>
            <person name="Parey E."/>
            <person name="Roest Crollius H."/>
            <person name="Montfort J."/>
            <person name="Robinson-Rechavi M."/>
            <person name="Bucao C."/>
            <person name="Bouchez O."/>
            <person name="Gislard M."/>
            <person name="Lluch J."/>
            <person name="Milhes M."/>
            <person name="Lampietro C."/>
            <person name="Lopez Roques C."/>
            <person name="Donnadieu C."/>
            <person name="Braasch I."/>
            <person name="Desvignes T."/>
            <person name="Postlethwait J."/>
            <person name="Bobe J."/>
            <person name="Guiguen Y."/>
        </authorList>
    </citation>
    <scope>NUCLEOTIDE SEQUENCE</scope>
    <source>
        <strain evidence="2">M-15738</strain>
        <tissue evidence="2">Blood</tissue>
    </source>
</reference>